<dbReference type="PROSITE" id="PS51304">
    <property type="entry name" value="GALECTIN"/>
    <property type="match status" value="1"/>
</dbReference>
<dbReference type="InterPro" id="IPR001079">
    <property type="entry name" value="Galectin_CRD"/>
</dbReference>
<dbReference type="InterPro" id="IPR044156">
    <property type="entry name" value="Galectin-like"/>
</dbReference>
<dbReference type="EMBL" id="CAJEWN010000503">
    <property type="protein sequence ID" value="CAD2184460.1"/>
    <property type="molecule type" value="Genomic_DNA"/>
</dbReference>
<dbReference type="SMART" id="SM00908">
    <property type="entry name" value="Gal-bind_lectin"/>
    <property type="match status" value="1"/>
</dbReference>
<dbReference type="InterPro" id="IPR013320">
    <property type="entry name" value="ConA-like_dom_sf"/>
</dbReference>
<evidence type="ECO:0000256" key="1">
    <source>
        <dbReference type="ARBA" id="ARBA00022734"/>
    </source>
</evidence>
<evidence type="ECO:0000313" key="5">
    <source>
        <dbReference type="Proteomes" id="UP000580250"/>
    </source>
</evidence>
<protein>
    <recommendedName>
        <fullName evidence="2">Galectin</fullName>
    </recommendedName>
</protein>
<dbReference type="PANTHER" id="PTHR11346:SF147">
    <property type="entry name" value="GALECTIN"/>
    <property type="match status" value="1"/>
</dbReference>
<name>A0A6V7WBM7_MELEN</name>
<dbReference type="SUPFAM" id="SSF49899">
    <property type="entry name" value="Concanavalin A-like lectins/glucanases"/>
    <property type="match status" value="1"/>
</dbReference>
<gene>
    <name evidence="4" type="ORF">MENT_LOCUS36816</name>
</gene>
<feature type="domain" description="Galectin" evidence="3">
    <location>
        <begin position="19"/>
        <end position="151"/>
    </location>
</feature>
<dbReference type="Proteomes" id="UP000580250">
    <property type="component" value="Unassembled WGS sequence"/>
</dbReference>
<dbReference type="Pfam" id="PF00337">
    <property type="entry name" value="Gal-bind_lectin"/>
    <property type="match status" value="1"/>
</dbReference>
<comment type="caution">
    <text evidence="4">The sequence shown here is derived from an EMBL/GenBank/DDBJ whole genome shotgun (WGS) entry which is preliminary data.</text>
</comment>
<dbReference type="GO" id="GO:0030246">
    <property type="term" value="F:carbohydrate binding"/>
    <property type="evidence" value="ECO:0007669"/>
    <property type="project" value="UniProtKB-UniRule"/>
</dbReference>
<dbReference type="AlphaFoldDB" id="A0A6V7WBM7"/>
<sequence length="152" mass="17442">MFNFQTNFNIDIPTRIYLTAWGLGRGFAPPKRIIIHGTPTIRTRFIINLAEDGVPESTADILFHFSPIFTQNEVIRDTWIRGKGWIRTERSGGFPFTVGQPFQLEFRAAPRNTIHIYVNSRSFASFTRYDLSKISQLEIRGAVKISSVFLCK</sequence>
<keyword evidence="1 2" id="KW-0430">Lectin</keyword>
<dbReference type="Gene3D" id="2.60.120.200">
    <property type="match status" value="1"/>
</dbReference>
<dbReference type="SMART" id="SM00276">
    <property type="entry name" value="GLECT"/>
    <property type="match status" value="1"/>
</dbReference>
<reference evidence="4 5" key="1">
    <citation type="submission" date="2020-08" db="EMBL/GenBank/DDBJ databases">
        <authorList>
            <person name="Koutsovoulos G."/>
            <person name="Danchin GJ E."/>
        </authorList>
    </citation>
    <scope>NUCLEOTIDE SEQUENCE [LARGE SCALE GENOMIC DNA]</scope>
</reference>
<evidence type="ECO:0000256" key="2">
    <source>
        <dbReference type="RuleBase" id="RU102079"/>
    </source>
</evidence>
<dbReference type="CDD" id="cd00070">
    <property type="entry name" value="GLECT"/>
    <property type="match status" value="1"/>
</dbReference>
<evidence type="ECO:0000259" key="3">
    <source>
        <dbReference type="PROSITE" id="PS51304"/>
    </source>
</evidence>
<proteinExistence type="predicted"/>
<accession>A0A6V7WBM7</accession>
<organism evidence="4 5">
    <name type="scientific">Meloidogyne enterolobii</name>
    <name type="common">Root-knot nematode worm</name>
    <name type="synonym">Meloidogyne mayaguensis</name>
    <dbReference type="NCBI Taxonomy" id="390850"/>
    <lineage>
        <taxon>Eukaryota</taxon>
        <taxon>Metazoa</taxon>
        <taxon>Ecdysozoa</taxon>
        <taxon>Nematoda</taxon>
        <taxon>Chromadorea</taxon>
        <taxon>Rhabditida</taxon>
        <taxon>Tylenchina</taxon>
        <taxon>Tylenchomorpha</taxon>
        <taxon>Tylenchoidea</taxon>
        <taxon>Meloidogynidae</taxon>
        <taxon>Meloidogyninae</taxon>
        <taxon>Meloidogyne</taxon>
    </lineage>
</organism>
<evidence type="ECO:0000313" key="4">
    <source>
        <dbReference type="EMBL" id="CAD2184460.1"/>
    </source>
</evidence>
<dbReference type="OrthoDB" id="6251307at2759"/>
<dbReference type="PANTHER" id="PTHR11346">
    <property type="entry name" value="GALECTIN"/>
    <property type="match status" value="1"/>
</dbReference>